<dbReference type="InterPro" id="IPR011990">
    <property type="entry name" value="TPR-like_helical_dom_sf"/>
</dbReference>
<dbReference type="GO" id="GO:0004016">
    <property type="term" value="F:adenylate cyclase activity"/>
    <property type="evidence" value="ECO:0007669"/>
    <property type="project" value="TreeGrafter"/>
</dbReference>
<dbReference type="PRINTS" id="PR00038">
    <property type="entry name" value="HTHLUXR"/>
</dbReference>
<name>A0A5Q0L574_9ACTN</name>
<evidence type="ECO:0000256" key="2">
    <source>
        <dbReference type="ARBA" id="ARBA00022840"/>
    </source>
</evidence>
<dbReference type="PANTHER" id="PTHR16305:SF35">
    <property type="entry name" value="TRANSCRIPTIONAL ACTIVATOR DOMAIN"/>
    <property type="match status" value="1"/>
</dbReference>
<keyword evidence="5" id="KW-1185">Reference proteome</keyword>
<dbReference type="PROSITE" id="PS00622">
    <property type="entry name" value="HTH_LUXR_1"/>
    <property type="match status" value="1"/>
</dbReference>
<feature type="domain" description="HTH luxR-type" evidence="3">
    <location>
        <begin position="901"/>
        <end position="966"/>
    </location>
</feature>
<dbReference type="Gene3D" id="3.40.50.300">
    <property type="entry name" value="P-loop containing nucleotide triphosphate hydrolases"/>
    <property type="match status" value="1"/>
</dbReference>
<evidence type="ECO:0000259" key="3">
    <source>
        <dbReference type="PROSITE" id="PS50043"/>
    </source>
</evidence>
<dbReference type="Gene3D" id="1.25.40.10">
    <property type="entry name" value="Tetratricopeptide repeat domain"/>
    <property type="match status" value="1"/>
</dbReference>
<dbReference type="GO" id="GO:0006355">
    <property type="term" value="P:regulation of DNA-templated transcription"/>
    <property type="evidence" value="ECO:0007669"/>
    <property type="project" value="InterPro"/>
</dbReference>
<dbReference type="SUPFAM" id="SSF48452">
    <property type="entry name" value="TPR-like"/>
    <property type="match status" value="1"/>
</dbReference>
<gene>
    <name evidence="4" type="ORF">GFH48_02080</name>
</gene>
<keyword evidence="2" id="KW-0067">ATP-binding</keyword>
<dbReference type="GO" id="GO:0005524">
    <property type="term" value="F:ATP binding"/>
    <property type="evidence" value="ECO:0007669"/>
    <property type="project" value="UniProtKB-KW"/>
</dbReference>
<dbReference type="InterPro" id="IPR027417">
    <property type="entry name" value="P-loop_NTPase"/>
</dbReference>
<dbReference type="InterPro" id="IPR036388">
    <property type="entry name" value="WH-like_DNA-bd_sf"/>
</dbReference>
<evidence type="ECO:0000313" key="5">
    <source>
        <dbReference type="Proteomes" id="UP000326179"/>
    </source>
</evidence>
<dbReference type="InterPro" id="IPR019926">
    <property type="entry name" value="Ribosomal_uL3_CS"/>
</dbReference>
<dbReference type="GO" id="GO:0005737">
    <property type="term" value="C:cytoplasm"/>
    <property type="evidence" value="ECO:0007669"/>
    <property type="project" value="TreeGrafter"/>
</dbReference>
<evidence type="ECO:0000256" key="1">
    <source>
        <dbReference type="ARBA" id="ARBA00022741"/>
    </source>
</evidence>
<dbReference type="Pfam" id="PF00196">
    <property type="entry name" value="GerE"/>
    <property type="match status" value="1"/>
</dbReference>
<dbReference type="CDD" id="cd06170">
    <property type="entry name" value="LuxR_C_like"/>
    <property type="match status" value="1"/>
</dbReference>
<dbReference type="Pfam" id="PF13191">
    <property type="entry name" value="AAA_16"/>
    <property type="match status" value="1"/>
</dbReference>
<dbReference type="SUPFAM" id="SSF52540">
    <property type="entry name" value="P-loop containing nucleoside triphosphate hydrolases"/>
    <property type="match status" value="1"/>
</dbReference>
<dbReference type="SUPFAM" id="SSF46894">
    <property type="entry name" value="C-terminal effector domain of the bipartite response regulators"/>
    <property type="match status" value="1"/>
</dbReference>
<accession>A0A5Q0L574</accession>
<organism evidence="4 5">
    <name type="scientific">Streptomyces fagopyri</name>
    <dbReference type="NCBI Taxonomy" id="2662397"/>
    <lineage>
        <taxon>Bacteria</taxon>
        <taxon>Bacillati</taxon>
        <taxon>Actinomycetota</taxon>
        <taxon>Actinomycetes</taxon>
        <taxon>Kitasatosporales</taxon>
        <taxon>Streptomycetaceae</taxon>
        <taxon>Streptomyces</taxon>
    </lineage>
</organism>
<evidence type="ECO:0000313" key="4">
    <source>
        <dbReference type="EMBL" id="QFZ72205.1"/>
    </source>
</evidence>
<sequence>MAVVGEARKNDGRLPALSAPRFVGRDGELNTLRSALERTPVVVLVDGEAGIGKTRLLREFLASEAERGRRALVGACLELRVPYTLGAVVDAVRDGVDNVAGLRLSGLGGALRPLFPEWADELPPAPEALEDATSARHRLFRAFAEVLGRLDVALLALEDVHWADEATLEFLLFLVSRRPQPVSLVLTFRRDEVPSASLLLRLASRLPSDAHLVRLTPGPLDVAETVSFVSSMLGGGYVSKEFAGFLHARTEGVPLAVEESVRLMHDRADLIRRDGGWARRRLERIEVPPTIRDAMLERVQRLHPDTRTVLYAAAVLSGPVDFATLRAVTGLSEERFAAQAAEALGNGLLREDRAGQWSFRHSLACDAVYDAIPAGERRATHLRAGRVLERWPLAPVAQLARHFRLAGDVEAACRYTEAAADLCVQSGDVATSALLLHSLVATVPLPAGVLVGLVTKIQFQALSGSDPYSAITEALRSALAGQALTPLERALVRFQVGRVLMVAGEIEAGRREILTALPHLSPGSAETARARVLLALPLGNARPVSEHLRWLQEAPPLTQPVASLDRLRLSVERAFALLMLGEEAGWAAALEIPDDVLDPQEASIVAIGHTNVGEEATRWGRYDEARTRLAKARTLAERHQLLDYLDSIASSRAHLDWFTGAWSGLAERTARLVDDDGGVRLKDRCEASLVAGLLQAASGDREAAKERLRFAGDDDQQRIEAAAALAQLCLGDGDVEEALRLTDQLAGTVVGGGLWSRAVEFAPARTAALVAAGRIGPATDVVNALEGALGDRDAPAPQASLILCRAILAEVDGRLTDAAALFVRAAGAWEALPRPYDALLARERSARCLLAQGRDEAGLPLLSSVAQALTELGARNDAGRISLFLAGRGGDVLAVTRGRGRPGYGNRLSPRELEVARLLVEGLTNRQIADTLVVSVQTIASQVKSAMRKLDVTSRTALAVRVVESGLVVGQPQRTLYDE</sequence>
<dbReference type="GO" id="GO:0003677">
    <property type="term" value="F:DNA binding"/>
    <property type="evidence" value="ECO:0007669"/>
    <property type="project" value="InterPro"/>
</dbReference>
<dbReference type="PANTHER" id="PTHR16305">
    <property type="entry name" value="TESTICULAR SOLUBLE ADENYLYL CYCLASE"/>
    <property type="match status" value="1"/>
</dbReference>
<dbReference type="KEGG" id="sfy:GFH48_02080"/>
<dbReference type="Gene3D" id="1.10.10.10">
    <property type="entry name" value="Winged helix-like DNA-binding domain superfamily/Winged helix DNA-binding domain"/>
    <property type="match status" value="1"/>
</dbReference>
<dbReference type="PROSITE" id="PS00474">
    <property type="entry name" value="RIBOSOMAL_L3"/>
    <property type="match status" value="1"/>
</dbReference>
<reference evidence="4 5" key="1">
    <citation type="submission" date="2019-10" db="EMBL/GenBank/DDBJ databases">
        <title>A novel species.</title>
        <authorList>
            <person name="Gao J."/>
        </authorList>
    </citation>
    <scope>NUCLEOTIDE SEQUENCE [LARGE SCALE GENOMIC DNA]</scope>
    <source>
        <strain evidence="4 5">QMT-28</strain>
    </source>
</reference>
<dbReference type="InterPro" id="IPR016032">
    <property type="entry name" value="Sig_transdc_resp-reg_C-effctor"/>
</dbReference>
<dbReference type="Proteomes" id="UP000326179">
    <property type="component" value="Chromosome"/>
</dbReference>
<dbReference type="PROSITE" id="PS50043">
    <property type="entry name" value="HTH_LUXR_2"/>
    <property type="match status" value="1"/>
</dbReference>
<keyword evidence="1" id="KW-0547">Nucleotide-binding</keyword>
<dbReference type="InterPro" id="IPR000792">
    <property type="entry name" value="Tscrpt_reg_LuxR_C"/>
</dbReference>
<dbReference type="SMART" id="SM00421">
    <property type="entry name" value="HTH_LUXR"/>
    <property type="match status" value="1"/>
</dbReference>
<dbReference type="AlphaFoldDB" id="A0A5Q0L574"/>
<protein>
    <submittedName>
        <fullName evidence="4">AAA family ATPase</fullName>
    </submittedName>
</protein>
<proteinExistence type="predicted"/>
<dbReference type="InterPro" id="IPR041664">
    <property type="entry name" value="AAA_16"/>
</dbReference>
<dbReference type="EMBL" id="CP045643">
    <property type="protein sequence ID" value="QFZ72205.1"/>
    <property type="molecule type" value="Genomic_DNA"/>
</dbReference>